<reference evidence="2" key="1">
    <citation type="submission" date="2016-10" db="EMBL/GenBank/DDBJ databases">
        <authorList>
            <person name="Varghese N."/>
        </authorList>
    </citation>
    <scope>NUCLEOTIDE SEQUENCE [LARGE SCALE GENOMIC DNA]</scope>
    <source>
        <strain evidence="2">DSM 17980</strain>
    </source>
</reference>
<keyword evidence="2" id="KW-1185">Reference proteome</keyword>
<dbReference type="Proteomes" id="UP000183508">
    <property type="component" value="Unassembled WGS sequence"/>
</dbReference>
<evidence type="ECO:0000313" key="1">
    <source>
        <dbReference type="EMBL" id="SFU94929.1"/>
    </source>
</evidence>
<sequence>MTYYRIQEASRNPQELLDPSNWRSTVWDGFDERRGVSCCRTLRGLERYFQSRGADMNDVVVVALEGEESEDEDFDADEGAVLVLPTEIVWVRRPQEVGILTFAGRPLAEMLAEIAQDIGKEAWLGYGEASVKDELRIRYGLTQPLIEYNYGPVDWEDVIGQVDEVMGWAE</sequence>
<dbReference type="RefSeq" id="WP_074953895.1">
    <property type="nucleotide sequence ID" value="NZ_FPBV01000015.1"/>
</dbReference>
<dbReference type="STRING" id="392015.SAMN05421543_11514"/>
<protein>
    <submittedName>
        <fullName evidence="1">Uncharacterized protein</fullName>
    </submittedName>
</protein>
<name>A0A1I7KC14_9BACL</name>
<organism evidence="1 2">
    <name type="scientific">Alicyclobacillus macrosporangiidus</name>
    <dbReference type="NCBI Taxonomy" id="392015"/>
    <lineage>
        <taxon>Bacteria</taxon>
        <taxon>Bacillati</taxon>
        <taxon>Bacillota</taxon>
        <taxon>Bacilli</taxon>
        <taxon>Bacillales</taxon>
        <taxon>Alicyclobacillaceae</taxon>
        <taxon>Alicyclobacillus</taxon>
    </lineage>
</organism>
<proteinExistence type="predicted"/>
<dbReference type="AlphaFoldDB" id="A0A1I7KC14"/>
<accession>A0A1I7KC14</accession>
<evidence type="ECO:0000313" key="2">
    <source>
        <dbReference type="Proteomes" id="UP000183508"/>
    </source>
</evidence>
<dbReference type="EMBL" id="FPBV01000015">
    <property type="protein sequence ID" value="SFU94929.1"/>
    <property type="molecule type" value="Genomic_DNA"/>
</dbReference>
<gene>
    <name evidence="1" type="ORF">SAMN05421543_11514</name>
</gene>